<evidence type="ECO:0000313" key="6">
    <source>
        <dbReference type="EMBL" id="GAA1819829.1"/>
    </source>
</evidence>
<keyword evidence="3 5" id="KW-0456">Lyase</keyword>
<dbReference type="SUPFAM" id="SSF53383">
    <property type="entry name" value="PLP-dependent transferases"/>
    <property type="match status" value="1"/>
</dbReference>
<dbReference type="InterPro" id="IPR050477">
    <property type="entry name" value="GrpII_AminoAcid_Decarb"/>
</dbReference>
<organism evidence="6 7">
    <name type="scientific">Agromyces neolithicus</name>
    <dbReference type="NCBI Taxonomy" id="269420"/>
    <lineage>
        <taxon>Bacteria</taxon>
        <taxon>Bacillati</taxon>
        <taxon>Actinomycetota</taxon>
        <taxon>Actinomycetes</taxon>
        <taxon>Micrococcales</taxon>
        <taxon>Microbacteriaceae</taxon>
        <taxon>Agromyces</taxon>
    </lineage>
</organism>
<dbReference type="RefSeq" id="WP_344297586.1">
    <property type="nucleotide sequence ID" value="NZ_BAAANJ010000020.1"/>
</dbReference>
<dbReference type="Proteomes" id="UP001500002">
    <property type="component" value="Unassembled WGS sequence"/>
</dbReference>
<evidence type="ECO:0000256" key="4">
    <source>
        <dbReference type="ARBA" id="ARBA00038302"/>
    </source>
</evidence>
<comment type="similarity">
    <text evidence="4">Belongs to the group II decarboxylase family. Sphingosine-1-phosphate lyase subfamily.</text>
</comment>
<reference evidence="6 7" key="1">
    <citation type="journal article" date="2019" name="Int. J. Syst. Evol. Microbiol.">
        <title>The Global Catalogue of Microorganisms (GCM) 10K type strain sequencing project: providing services to taxonomists for standard genome sequencing and annotation.</title>
        <authorList>
            <consortium name="The Broad Institute Genomics Platform"/>
            <consortium name="The Broad Institute Genome Sequencing Center for Infectious Disease"/>
            <person name="Wu L."/>
            <person name="Ma J."/>
        </authorList>
    </citation>
    <scope>NUCLEOTIDE SEQUENCE [LARGE SCALE GENOMIC DNA]</scope>
    <source>
        <strain evidence="6 7">JCM 14322</strain>
    </source>
</reference>
<dbReference type="GO" id="GO:0008483">
    <property type="term" value="F:transaminase activity"/>
    <property type="evidence" value="ECO:0007669"/>
    <property type="project" value="UniProtKB-KW"/>
</dbReference>
<name>A0ABN2MCE8_9MICO</name>
<gene>
    <name evidence="6" type="ORF">GCM10009749_32900</name>
</gene>
<keyword evidence="6" id="KW-0032">Aminotransferase</keyword>
<dbReference type="Pfam" id="PF00282">
    <property type="entry name" value="Pyridoxal_deC"/>
    <property type="match status" value="1"/>
</dbReference>
<keyword evidence="2 5" id="KW-0663">Pyridoxal phosphate</keyword>
<sequence>MTDLRRTDFGRIDLRREASDIIAELEALRAADAPTHGGRVLSYVYDSGVAELDELAGAAARLVQPVNGLDPTTFTSVAAMEAAVVGFARSVFGGDDDVVGSVTSGGTESCLLAVKSARDAWRAARLGTPRVPRIVAPVTVHAAFHKAAHYFGLELDLAPVDPATGVPALAEIEDRLGDDVALVVVSAPSYPFASLDPVADVAAMTSPRGIALHVDACIGGFALAFWPDRLPTWDFSVPGVTSLSADLHKYGYAPKGVSVLLTRGRDRQRHQYFATTGWPGYPVVNPTMTGSKPAGPLAAAWAIVEALGEPGFAELTGRAARATAALRSCVERIEGLRVVGSPVGPLLAVATDESLPVERRVDPHHWADAARASGWHLQLQPGLIQSDGSRLPHTTHLTVTPVTEAVVPELAAALDAAADAVRGVPPVDGAVVAAGLSAALPGGAEALEAAAVMLDSDSAAGLLRAAGLLGGDAASDGDGGTAGGAGALPDRMAPVLALVEALPGPLTERLLVELLARVVEPPRL</sequence>
<evidence type="ECO:0000256" key="1">
    <source>
        <dbReference type="ARBA" id="ARBA00001933"/>
    </source>
</evidence>
<comment type="caution">
    <text evidence="6">The sequence shown here is derived from an EMBL/GenBank/DDBJ whole genome shotgun (WGS) entry which is preliminary data.</text>
</comment>
<keyword evidence="6" id="KW-0808">Transferase</keyword>
<evidence type="ECO:0000256" key="5">
    <source>
        <dbReference type="RuleBase" id="RU000382"/>
    </source>
</evidence>
<evidence type="ECO:0000256" key="2">
    <source>
        <dbReference type="ARBA" id="ARBA00022898"/>
    </source>
</evidence>
<dbReference type="Gene3D" id="3.90.1150.10">
    <property type="entry name" value="Aspartate Aminotransferase, domain 1"/>
    <property type="match status" value="1"/>
</dbReference>
<keyword evidence="7" id="KW-1185">Reference proteome</keyword>
<evidence type="ECO:0000313" key="7">
    <source>
        <dbReference type="Proteomes" id="UP001500002"/>
    </source>
</evidence>
<dbReference type="InterPro" id="IPR015421">
    <property type="entry name" value="PyrdxlP-dep_Trfase_major"/>
</dbReference>
<proteinExistence type="inferred from homology"/>
<dbReference type="Gene3D" id="3.40.640.10">
    <property type="entry name" value="Type I PLP-dependent aspartate aminotransferase-like (Major domain)"/>
    <property type="match status" value="1"/>
</dbReference>
<accession>A0ABN2MCE8</accession>
<dbReference type="InterPro" id="IPR015424">
    <property type="entry name" value="PyrdxlP-dep_Trfase"/>
</dbReference>
<dbReference type="PANTHER" id="PTHR42735">
    <property type="match status" value="1"/>
</dbReference>
<comment type="cofactor">
    <cofactor evidence="1 5">
        <name>pyridoxal 5'-phosphate</name>
        <dbReference type="ChEBI" id="CHEBI:597326"/>
    </cofactor>
</comment>
<evidence type="ECO:0000256" key="3">
    <source>
        <dbReference type="ARBA" id="ARBA00023239"/>
    </source>
</evidence>
<dbReference type="InterPro" id="IPR015422">
    <property type="entry name" value="PyrdxlP-dep_Trfase_small"/>
</dbReference>
<dbReference type="InterPro" id="IPR002129">
    <property type="entry name" value="PyrdxlP-dep_de-COase"/>
</dbReference>
<dbReference type="EMBL" id="BAAANJ010000020">
    <property type="protein sequence ID" value="GAA1819829.1"/>
    <property type="molecule type" value="Genomic_DNA"/>
</dbReference>
<dbReference type="PANTHER" id="PTHR42735:SF6">
    <property type="entry name" value="SPHINGOSINE-1-PHOSPHATE LYASE 1"/>
    <property type="match status" value="1"/>
</dbReference>
<protein>
    <submittedName>
        <fullName evidence="6">Aminotransferase class V-fold PLP-dependent enzyme</fullName>
    </submittedName>
</protein>